<dbReference type="Gene3D" id="2.120.10.30">
    <property type="entry name" value="TolB, C-terminal domain"/>
    <property type="match status" value="1"/>
</dbReference>
<dbReference type="SUPFAM" id="SSF63825">
    <property type="entry name" value="YWTD domain"/>
    <property type="match status" value="1"/>
</dbReference>
<evidence type="ECO:0000256" key="2">
    <source>
        <dbReference type="ARBA" id="ARBA00022525"/>
    </source>
</evidence>
<proteinExistence type="predicted"/>
<dbReference type="KEGG" id="ccot:CCAX7_25480"/>
<organism evidence="3 4">
    <name type="scientific">Capsulimonas corticalis</name>
    <dbReference type="NCBI Taxonomy" id="2219043"/>
    <lineage>
        <taxon>Bacteria</taxon>
        <taxon>Bacillati</taxon>
        <taxon>Armatimonadota</taxon>
        <taxon>Armatimonadia</taxon>
        <taxon>Capsulimonadales</taxon>
        <taxon>Capsulimonadaceae</taxon>
        <taxon>Capsulimonas</taxon>
    </lineage>
</organism>
<dbReference type="CDD" id="cd00257">
    <property type="entry name" value="beta-trefoil_FSCN-like"/>
    <property type="match status" value="1"/>
</dbReference>
<dbReference type="Gene3D" id="2.80.10.50">
    <property type="match status" value="1"/>
</dbReference>
<keyword evidence="2" id="KW-0964">Secreted</keyword>
<gene>
    <name evidence="3" type="ORF">CCAX7_25480</name>
</gene>
<dbReference type="InterPro" id="IPR008999">
    <property type="entry name" value="Actin-crosslinking"/>
</dbReference>
<accession>A0A402CVQ8</accession>
<protein>
    <submittedName>
        <fullName evidence="3">Uncharacterized protein</fullName>
    </submittedName>
</protein>
<dbReference type="OrthoDB" id="608729at2"/>
<evidence type="ECO:0000313" key="4">
    <source>
        <dbReference type="Proteomes" id="UP000287394"/>
    </source>
</evidence>
<keyword evidence="4" id="KW-1185">Reference proteome</keyword>
<sequence length="836" mass="88942">MNDNRMAVLVALALAVVAAAPPARAQLTYTESWAGNSFGGDNDHIQGQVKDFWVASNGYCYTNSDWDEWGRAAAVYNSSLNSVGPAAYGSGNNYYRDPSGNSTDINGYAVTGDGTYIYLGVGGSGLQRNNPNGSYGGWNGLSGDKIVGLAASGGVLAAADVTNNQVHIFTTSNMTETHTWSVATPGKLRLDSSGNLWVITGGVVKKYNQSGSALGPVITLPSSGVPVNLAFDNSGRLLVCDNGPNQNVKIYTNLSNTSPTLSAIYGVSGGVYGGSTAGSLDDGNGSLKLHQLSGVGVDSSGNIYVSMGADNGRWYTELVKFNTSQQVLARKFALFSNNAHADPASDGTNVYTNMSRYAMNYANTGAGSQWSMKAYTQNPFLYPDDPRLHMGCEAAWVVNNGGHKLLYTSGMKGGGVAVFRFNGEIAVPCALFLENTTLGSWPTNDPYQGQSGMLVWTDSNGDGQFNSNEFSLYTDVNPYTGAFEVDENGGVWQAVRPNDGHNAIVYYKVTLIGSNGLPAFSRNLYDRPSMFSESLHERYVPSTDTLYVSGFTSYPGYDPSKDLGNVVGKFVGWVNGGNHGSGATPAVTFNLPFNNTGNSSGTIPGAFDVCGPYLFTDDVYHANINVFDNSSGSQLGQFVPTRFTETAGGPLLGDPSGWLDMINAIRVTKRANGDYLVFAEENKDAKVDFYTWNPGAPIGKTITLKAVNGYYVSGDLNDASSVLDAKYQTSNVGVWEKFSVVDAGGGFIALKSSNGYYVSCDMSNGGILDAKYQTSTIGEWEKFTWQNLGGGNIALKANANGYYVSCDLNNNSVLTAKYQMTTPGTWETFAESTLGN</sequence>
<comment type="subcellular location">
    <subcellularLocation>
        <location evidence="1">Secreted</location>
    </subcellularLocation>
</comment>
<dbReference type="GO" id="GO:0005179">
    <property type="term" value="F:hormone activity"/>
    <property type="evidence" value="ECO:0007669"/>
    <property type="project" value="InterPro"/>
</dbReference>
<dbReference type="InterPro" id="IPR002047">
    <property type="entry name" value="Adipokinetic_hormone_CS"/>
</dbReference>
<dbReference type="SUPFAM" id="SSF50405">
    <property type="entry name" value="Actin-crosslinking proteins"/>
    <property type="match status" value="1"/>
</dbReference>
<dbReference type="InterPro" id="IPR011042">
    <property type="entry name" value="6-blade_b-propeller_TolB-like"/>
</dbReference>
<dbReference type="RefSeq" id="WP_119321446.1">
    <property type="nucleotide sequence ID" value="NZ_AP025739.1"/>
</dbReference>
<dbReference type="PROSITE" id="PS00256">
    <property type="entry name" value="AKH"/>
    <property type="match status" value="1"/>
</dbReference>
<reference evidence="3 4" key="1">
    <citation type="journal article" date="2019" name="Int. J. Syst. Evol. Microbiol.">
        <title>Capsulimonas corticalis gen. nov., sp. nov., an aerobic capsulated bacterium, of a novel bacterial order, Capsulimonadales ord. nov., of the class Armatimonadia of the phylum Armatimonadetes.</title>
        <authorList>
            <person name="Li J."/>
            <person name="Kudo C."/>
            <person name="Tonouchi A."/>
        </authorList>
    </citation>
    <scope>NUCLEOTIDE SEQUENCE [LARGE SCALE GENOMIC DNA]</scope>
    <source>
        <strain evidence="3 4">AX-7</strain>
    </source>
</reference>
<name>A0A402CVQ8_9BACT</name>
<dbReference type="Proteomes" id="UP000287394">
    <property type="component" value="Chromosome"/>
</dbReference>
<dbReference type="GO" id="GO:0005576">
    <property type="term" value="C:extracellular region"/>
    <property type="evidence" value="ECO:0007669"/>
    <property type="project" value="UniProtKB-SubCell"/>
</dbReference>
<dbReference type="EMBL" id="AP025739">
    <property type="protein sequence ID" value="BDI30497.1"/>
    <property type="molecule type" value="Genomic_DNA"/>
</dbReference>
<evidence type="ECO:0000313" key="3">
    <source>
        <dbReference type="EMBL" id="BDI30497.1"/>
    </source>
</evidence>
<dbReference type="AlphaFoldDB" id="A0A402CVQ8"/>
<evidence type="ECO:0000256" key="1">
    <source>
        <dbReference type="ARBA" id="ARBA00004613"/>
    </source>
</evidence>